<dbReference type="RefSeq" id="WP_038481897.1">
    <property type="nucleotide sequence ID" value="NZ_CP009451.1"/>
</dbReference>
<sequence length="80" mass="9317">MTEQTNDERGIACCPKGTRPYEQTRRIGQFYRNLFLKCNCGCLRVEKSFFEGSEAKRIARAAAIQEWNEKAQQLRKEQGK</sequence>
<evidence type="ECO:0000313" key="1">
    <source>
        <dbReference type="EMBL" id="AIR07140.1"/>
    </source>
</evidence>
<reference evidence="1 2" key="1">
    <citation type="submission" date="2014-09" db="EMBL/GenBank/DDBJ databases">
        <title>Cedecea neteri SSMD04 Genome Sequencing.</title>
        <authorList>
            <person name="Tan J.-Y."/>
        </authorList>
    </citation>
    <scope>NUCLEOTIDE SEQUENCE [LARGE SCALE GENOMIC DNA]</scope>
    <source>
        <strain evidence="1 2">SSMD04</strain>
    </source>
</reference>
<proteinExistence type="predicted"/>
<dbReference type="KEGG" id="cnt:JT31_21755"/>
<dbReference type="AlphaFoldDB" id="A0A089RL14"/>
<organism evidence="1 2">
    <name type="scientific">Cedecea neteri</name>
    <dbReference type="NCBI Taxonomy" id="158822"/>
    <lineage>
        <taxon>Bacteria</taxon>
        <taxon>Pseudomonadati</taxon>
        <taxon>Pseudomonadota</taxon>
        <taxon>Gammaproteobacteria</taxon>
        <taxon>Enterobacterales</taxon>
        <taxon>Enterobacteriaceae</taxon>
        <taxon>Cedecea</taxon>
    </lineage>
</organism>
<dbReference type="EMBL" id="CP009451">
    <property type="protein sequence ID" value="AIR07140.1"/>
    <property type="molecule type" value="Genomic_DNA"/>
</dbReference>
<keyword evidence="2" id="KW-1185">Reference proteome</keyword>
<accession>A0A089RL14</accession>
<dbReference type="Proteomes" id="UP000029481">
    <property type="component" value="Chromosome"/>
</dbReference>
<evidence type="ECO:0000313" key="2">
    <source>
        <dbReference type="Proteomes" id="UP000029481"/>
    </source>
</evidence>
<protein>
    <submittedName>
        <fullName evidence="1">Uncharacterized protein</fullName>
    </submittedName>
</protein>
<gene>
    <name evidence="1" type="ORF">JT31_21755</name>
</gene>
<name>A0A089RL14_9ENTR</name>